<comment type="caution">
    <text evidence="4">The sequence shown here is derived from an EMBL/GenBank/DDBJ whole genome shotgun (WGS) entry which is preliminary data.</text>
</comment>
<feature type="transmembrane region" description="Helical" evidence="2">
    <location>
        <begin position="254"/>
        <end position="276"/>
    </location>
</feature>
<dbReference type="AlphaFoldDB" id="A0A8H6HN46"/>
<keyword evidence="2" id="KW-0812">Transmembrane</keyword>
<dbReference type="OrthoDB" id="10518271at2759"/>
<sequence length="354" mass="39152">MDLSTEELSQVTSALGDSLAQEFVQCIFGTVYVYHYLTTVAEEVGAIWPQRWRTGRILFTLTRYTPLLAFPVDMLIGKKVHTTLTPNACEGLWMALYYTRKVTVISSELVLLLCLHALLGARRIYLISMLLIYASLTITKVILLITSGYITDVSLAFPTSSLDQYLGYACTWGGTLSPHSMHTYNQTAYISFANGLCTAAFALAVIYVRYRALTGSLIQTIRRDSGIYILSLIAVSFPNAIIAAFHLNEGWSNIIITVLSHLQCNFVPIVACRLLLNIRMPEERALFSRVSTLLFEPGGRMSSDLRSGSGASEKPKKRAEFLGIGRRCGMKKGKKEVEKNAAGSDGDCETVEEV</sequence>
<evidence type="ECO:0000313" key="4">
    <source>
        <dbReference type="EMBL" id="KAF6748823.1"/>
    </source>
</evidence>
<name>A0A8H6HN46_9AGAR</name>
<evidence type="ECO:0000256" key="2">
    <source>
        <dbReference type="SAM" id="Phobius"/>
    </source>
</evidence>
<keyword evidence="5" id="KW-1185">Reference proteome</keyword>
<feature type="domain" description="DUF6533" evidence="3">
    <location>
        <begin position="27"/>
        <end position="68"/>
    </location>
</feature>
<organism evidence="4 5">
    <name type="scientific">Ephemerocybe angulata</name>
    <dbReference type="NCBI Taxonomy" id="980116"/>
    <lineage>
        <taxon>Eukaryota</taxon>
        <taxon>Fungi</taxon>
        <taxon>Dikarya</taxon>
        <taxon>Basidiomycota</taxon>
        <taxon>Agaricomycotina</taxon>
        <taxon>Agaricomycetes</taxon>
        <taxon>Agaricomycetidae</taxon>
        <taxon>Agaricales</taxon>
        <taxon>Agaricineae</taxon>
        <taxon>Psathyrellaceae</taxon>
        <taxon>Ephemerocybe</taxon>
    </lineage>
</organism>
<keyword evidence="2" id="KW-1133">Transmembrane helix</keyword>
<dbReference type="EMBL" id="JACGCI010000068">
    <property type="protein sequence ID" value="KAF6748823.1"/>
    <property type="molecule type" value="Genomic_DNA"/>
</dbReference>
<dbReference type="InterPro" id="IPR045340">
    <property type="entry name" value="DUF6533"/>
</dbReference>
<feature type="transmembrane region" description="Helical" evidence="2">
    <location>
        <begin position="102"/>
        <end position="119"/>
    </location>
</feature>
<feature type="transmembrane region" description="Helical" evidence="2">
    <location>
        <begin position="126"/>
        <end position="150"/>
    </location>
</feature>
<accession>A0A8H6HN46</accession>
<reference evidence="4 5" key="1">
    <citation type="submission" date="2020-07" db="EMBL/GenBank/DDBJ databases">
        <title>Comparative genomics of pyrophilous fungi reveals a link between fire events and developmental genes.</title>
        <authorList>
            <consortium name="DOE Joint Genome Institute"/>
            <person name="Steindorff A.S."/>
            <person name="Carver A."/>
            <person name="Calhoun S."/>
            <person name="Stillman K."/>
            <person name="Liu H."/>
            <person name="Lipzen A."/>
            <person name="Pangilinan J."/>
            <person name="Labutti K."/>
            <person name="Bruns T.D."/>
            <person name="Grigoriev I.V."/>
        </authorList>
    </citation>
    <scope>NUCLEOTIDE SEQUENCE [LARGE SCALE GENOMIC DNA]</scope>
    <source>
        <strain evidence="4 5">CBS 144469</strain>
    </source>
</reference>
<feature type="transmembrane region" description="Helical" evidence="2">
    <location>
        <begin position="228"/>
        <end position="248"/>
    </location>
</feature>
<dbReference type="Proteomes" id="UP000521943">
    <property type="component" value="Unassembled WGS sequence"/>
</dbReference>
<feature type="transmembrane region" description="Helical" evidence="2">
    <location>
        <begin position="188"/>
        <end position="208"/>
    </location>
</feature>
<gene>
    <name evidence="4" type="ORF">DFP72DRAFT_915555</name>
</gene>
<feature type="region of interest" description="Disordered" evidence="1">
    <location>
        <begin position="335"/>
        <end position="354"/>
    </location>
</feature>
<protein>
    <recommendedName>
        <fullName evidence="3">DUF6533 domain-containing protein</fullName>
    </recommendedName>
</protein>
<dbReference type="Pfam" id="PF20151">
    <property type="entry name" value="DUF6533"/>
    <property type="match status" value="1"/>
</dbReference>
<evidence type="ECO:0000259" key="3">
    <source>
        <dbReference type="Pfam" id="PF20151"/>
    </source>
</evidence>
<evidence type="ECO:0000313" key="5">
    <source>
        <dbReference type="Proteomes" id="UP000521943"/>
    </source>
</evidence>
<proteinExistence type="predicted"/>
<evidence type="ECO:0000256" key="1">
    <source>
        <dbReference type="SAM" id="MobiDB-lite"/>
    </source>
</evidence>
<keyword evidence="2" id="KW-0472">Membrane</keyword>